<sequence length="1568" mass="175302">ELPADGIPDEILAAIQHEPDIAKAQREGESYYQNDVQTKSNTVQTQSSSTTELNVMGNSGSPILNASVYGENTEDDTAVPDAIPLQYLGTIPTDLSKLSTEELFLYGLANADRKEGKEGGYAVRPGRVPVPDFGRTKPSADGSSTFVERNFSVFAFPFLYPYGEGGIEMERDVPVSLQDHIRANLHYWDRRFRTHSTWPFVFFGLLQKRQVLNAARTQTRRKDFDQAAKAWAALKQEDFNEAAEAEKKGRPITNPRILLLKRFITAAGVKVMGSDASRAAYRSQIWSTMLVKNPPSLWVTINPNDLHDPVVQVLAGQKIDMDDFVSTMGPDRQQRAENITKDPYASAQYFHYIINLVLEQLFGISVHGRKADTSMGILGRLSAYYGVVEAQGRGSLHVHMVLWLENAPSSDTMHNLLSDPSFRQRVAGYVDHTVRAHLDGLNAETIEALKKDAELGYSRPPCPGSANYDRDFAVRELHLVRAQQFHKCSTSTCLIEVPHTKEKVCKRRAPFPLAAETVVSKDGQISPKRTYGYLNNWNPFILVLLGCNNDIKFISNGFDARAIIWYITAYQTKKQQRSHNASALLADGIAYHLESSDYIDNIRQRNRLLISRCLRILNRQMEQSAPQVISYLLGYGDTFCSHSYVPLYWSSISAEISRAFPMLRVVKRLLANTQSQESDDEEVIIEMSPTGALTFRSQLTDYKLRGPEFENMSFVTFVVDTWEYDFSKNGRLSPTDSQSDEKTRAGKPRHPRAQYLPDHPRAKTHERVLRAHGHNTLPNIVGPYLPRNDVASTHDFYCASMLALLAPWRQITDLKPAGQSWSQIFDSFLRSAPTQDLDFISAAQYYYQCKEAVDHDRGQSTSMGAQFGIPENPDLDQHLDGEESLADENEFLIDEVIQPPRTETELDEWLMKQQNPREQQHGTQAVDIAQQAGLFAPNVTKHWPTEEPVPHAATCEDLQSIEEWRDALRSDITSRREAAAGPLMTSTREIRDAGSVLPENASSSAMYGGSVIHEAVVEEEIRSVNLASLKDDQQRAYGIIKAHLDATLAEQHPQQLLMQIQGEGGTGKSTVIGCMTELFKQRGLSHKLIRSAYTGIAASLIDGNTLHTLCRFTSRRTELSAKALEALRKTWRDVEYLIIDEISMISRSFFARISAALGQAKQSPSGSVELLPFGGINVILTGDFHQFPPVACAPSAALYCGTVPKDTVEAAIGGQTYRSFHVVVVLQEQCRTTDSEWLAVLRHARHGTCTRAHLDSIRSLILPPAPNALESSAWEDAVLVTPRHSVRLAWNKVATLRHCTKHAVRLFVCPAEDTIDNRRLTITERWEAGKKTPHRKAGRGQRMKACLPDVLEIAVGMEVMVTYNVETELDVANGARGVIERIIFDHREVFPSSLDSDPNGPTQLTLTYPPECVLVRLYRTKAAQIHGLGLGVVPVFPMTRKYDITRKQGKPAQVTRRQLPITAAYAFTDYRAQGQTIKKVIVDIARPPSGGLTPFNAYVALSRSSGKQTIRLLRDFDDALFQQPPSQELAAEDIRLLTLNHATKAKWKKGLPVWDTSIETVDEDVLAM</sequence>
<dbReference type="GO" id="GO:0000723">
    <property type="term" value="P:telomere maintenance"/>
    <property type="evidence" value="ECO:0007669"/>
    <property type="project" value="InterPro"/>
</dbReference>
<accession>A0A074S6X6</accession>
<feature type="region of interest" description="Disordered" evidence="2">
    <location>
        <begin position="730"/>
        <end position="761"/>
    </location>
</feature>
<evidence type="ECO:0000259" key="4">
    <source>
        <dbReference type="Pfam" id="PF14214"/>
    </source>
</evidence>
<dbReference type="HOGENOM" id="CLU_001248_6_0_1"/>
<protein>
    <recommendedName>
        <fullName evidence="1">ATP-dependent DNA helicase</fullName>
        <ecNumber evidence="1">5.6.2.3</ecNumber>
    </recommendedName>
</protein>
<dbReference type="InterPro" id="IPR027417">
    <property type="entry name" value="P-loop_NTPase"/>
</dbReference>
<feature type="non-terminal residue" evidence="5">
    <location>
        <position position="1"/>
    </location>
</feature>
<dbReference type="Pfam" id="PF14214">
    <property type="entry name" value="Helitron_like_N"/>
    <property type="match status" value="1"/>
</dbReference>
<dbReference type="EC" id="5.6.2.3" evidence="1"/>
<dbReference type="InterPro" id="IPR010285">
    <property type="entry name" value="DNA_helicase_pif1-like_DEAD"/>
</dbReference>
<organism evidence="5 6">
    <name type="scientific">Rhizoctonia solani 123E</name>
    <dbReference type="NCBI Taxonomy" id="1423351"/>
    <lineage>
        <taxon>Eukaryota</taxon>
        <taxon>Fungi</taxon>
        <taxon>Dikarya</taxon>
        <taxon>Basidiomycota</taxon>
        <taxon>Agaricomycotina</taxon>
        <taxon>Agaricomycetes</taxon>
        <taxon>Cantharellales</taxon>
        <taxon>Ceratobasidiaceae</taxon>
        <taxon>Rhizoctonia</taxon>
    </lineage>
</organism>
<feature type="region of interest" description="Disordered" evidence="2">
    <location>
        <begin position="30"/>
        <end position="57"/>
    </location>
</feature>
<keyword evidence="1" id="KW-0067">ATP-binding</keyword>
<dbReference type="Gene3D" id="3.40.50.300">
    <property type="entry name" value="P-loop containing nucleotide triphosphate hydrolases"/>
    <property type="match status" value="1"/>
</dbReference>
<comment type="cofactor">
    <cofactor evidence="1">
        <name>Mg(2+)</name>
        <dbReference type="ChEBI" id="CHEBI:18420"/>
    </cofactor>
</comment>
<feature type="domain" description="DNA helicase Pif1-like DEAD-box helicase" evidence="3">
    <location>
        <begin position="1039"/>
        <end position="1194"/>
    </location>
</feature>
<feature type="compositionally biased region" description="Low complexity" evidence="2">
    <location>
        <begin position="37"/>
        <end position="51"/>
    </location>
</feature>
<keyword evidence="1 5" id="KW-0347">Helicase</keyword>
<dbReference type="Pfam" id="PF05970">
    <property type="entry name" value="PIF1"/>
    <property type="match status" value="1"/>
</dbReference>
<evidence type="ECO:0000256" key="2">
    <source>
        <dbReference type="SAM" id="MobiDB-lite"/>
    </source>
</evidence>
<keyword evidence="1" id="KW-0233">DNA recombination</keyword>
<dbReference type="PANTHER" id="PTHR47642">
    <property type="entry name" value="ATP-DEPENDENT DNA HELICASE"/>
    <property type="match status" value="1"/>
</dbReference>
<comment type="catalytic activity">
    <reaction evidence="1">
        <text>ATP + H2O = ADP + phosphate + H(+)</text>
        <dbReference type="Rhea" id="RHEA:13065"/>
        <dbReference type="ChEBI" id="CHEBI:15377"/>
        <dbReference type="ChEBI" id="CHEBI:15378"/>
        <dbReference type="ChEBI" id="CHEBI:30616"/>
        <dbReference type="ChEBI" id="CHEBI:43474"/>
        <dbReference type="ChEBI" id="CHEBI:456216"/>
        <dbReference type="EC" id="5.6.2.3"/>
    </reaction>
</comment>
<keyword evidence="1" id="KW-0547">Nucleotide-binding</keyword>
<dbReference type="GO" id="GO:0043139">
    <property type="term" value="F:5'-3' DNA helicase activity"/>
    <property type="evidence" value="ECO:0007669"/>
    <property type="project" value="UniProtKB-EC"/>
</dbReference>
<dbReference type="InterPro" id="IPR025476">
    <property type="entry name" value="Helitron_helicase-like"/>
</dbReference>
<evidence type="ECO:0000256" key="1">
    <source>
        <dbReference type="RuleBase" id="RU363044"/>
    </source>
</evidence>
<keyword evidence="1" id="KW-0234">DNA repair</keyword>
<dbReference type="STRING" id="1423351.A0A074S6X6"/>
<dbReference type="SUPFAM" id="SSF52540">
    <property type="entry name" value="P-loop containing nucleoside triphosphate hydrolases"/>
    <property type="match status" value="2"/>
</dbReference>
<name>A0A074S6X6_9AGAM</name>
<keyword evidence="1" id="KW-0227">DNA damage</keyword>
<dbReference type="Proteomes" id="UP000027456">
    <property type="component" value="Unassembled WGS sequence"/>
</dbReference>
<dbReference type="GO" id="GO:0006310">
    <property type="term" value="P:DNA recombination"/>
    <property type="evidence" value="ECO:0007669"/>
    <property type="project" value="UniProtKB-KW"/>
</dbReference>
<keyword evidence="1" id="KW-0378">Hydrolase</keyword>
<keyword evidence="6" id="KW-1185">Reference proteome</keyword>
<evidence type="ECO:0000313" key="6">
    <source>
        <dbReference type="Proteomes" id="UP000027456"/>
    </source>
</evidence>
<reference evidence="5 6" key="1">
    <citation type="submission" date="2013-12" db="EMBL/GenBank/DDBJ databases">
        <authorList>
            <person name="Cubeta M."/>
            <person name="Pakala S."/>
            <person name="Fedorova N."/>
            <person name="Thomas E."/>
            <person name="Dean R."/>
            <person name="Jabaji S."/>
            <person name="Neate S."/>
            <person name="Toda T."/>
            <person name="Tavantzis S."/>
            <person name="Vilgalys R."/>
            <person name="Bharathan N."/>
            <person name="Pakala S."/>
            <person name="Losada L.S."/>
            <person name="Zafar N."/>
            <person name="Nierman W."/>
        </authorList>
    </citation>
    <scope>NUCLEOTIDE SEQUENCE [LARGE SCALE GENOMIC DNA]</scope>
    <source>
        <strain evidence="5 6">123E</strain>
    </source>
</reference>
<comment type="similarity">
    <text evidence="1">Belongs to the helicase family.</text>
</comment>
<dbReference type="InterPro" id="IPR051055">
    <property type="entry name" value="PIF1_helicase"/>
</dbReference>
<evidence type="ECO:0000259" key="3">
    <source>
        <dbReference type="Pfam" id="PF05970"/>
    </source>
</evidence>
<comment type="caution">
    <text evidence="5">The sequence shown here is derived from an EMBL/GenBank/DDBJ whole genome shotgun (WGS) entry which is preliminary data.</text>
</comment>
<dbReference type="OrthoDB" id="432234at2759"/>
<dbReference type="GO" id="GO:0006281">
    <property type="term" value="P:DNA repair"/>
    <property type="evidence" value="ECO:0007669"/>
    <property type="project" value="UniProtKB-KW"/>
</dbReference>
<feature type="domain" description="Helitron helicase-like" evidence="4">
    <location>
        <begin position="180"/>
        <end position="402"/>
    </location>
</feature>
<evidence type="ECO:0000313" key="5">
    <source>
        <dbReference type="EMBL" id="KEP45782.1"/>
    </source>
</evidence>
<dbReference type="GO" id="GO:0016887">
    <property type="term" value="F:ATP hydrolysis activity"/>
    <property type="evidence" value="ECO:0007669"/>
    <property type="project" value="RHEA"/>
</dbReference>
<dbReference type="EMBL" id="AZST01001502">
    <property type="protein sequence ID" value="KEP45782.1"/>
    <property type="molecule type" value="Genomic_DNA"/>
</dbReference>
<gene>
    <name evidence="5" type="ORF">V565_241940</name>
</gene>
<proteinExistence type="inferred from homology"/>
<dbReference type="GO" id="GO:0005524">
    <property type="term" value="F:ATP binding"/>
    <property type="evidence" value="ECO:0007669"/>
    <property type="project" value="UniProtKB-KW"/>
</dbReference>